<feature type="compositionally biased region" description="Low complexity" evidence="1">
    <location>
        <begin position="650"/>
        <end position="667"/>
    </location>
</feature>
<dbReference type="STRING" id="1314777.A0A164PLL8"/>
<reference evidence="2 3" key="1">
    <citation type="journal article" date="2016" name="Mol. Biol. Evol.">
        <title>Comparative Genomics of Early-Diverging Mushroom-Forming Fungi Provides Insights into the Origins of Lignocellulose Decay Capabilities.</title>
        <authorList>
            <person name="Nagy L.G."/>
            <person name="Riley R."/>
            <person name="Tritt A."/>
            <person name="Adam C."/>
            <person name="Daum C."/>
            <person name="Floudas D."/>
            <person name="Sun H."/>
            <person name="Yadav J.S."/>
            <person name="Pangilinan J."/>
            <person name="Larsson K.H."/>
            <person name="Matsuura K."/>
            <person name="Barry K."/>
            <person name="Labutti K."/>
            <person name="Kuo R."/>
            <person name="Ohm R.A."/>
            <person name="Bhattacharya S.S."/>
            <person name="Shirouzu T."/>
            <person name="Yoshinaga Y."/>
            <person name="Martin F.M."/>
            <person name="Grigoriev I.V."/>
            <person name="Hibbett D.S."/>
        </authorList>
    </citation>
    <scope>NUCLEOTIDE SEQUENCE [LARGE SCALE GENOMIC DNA]</scope>
    <source>
        <strain evidence="2 3">HHB9708</strain>
    </source>
</reference>
<sequence>MPYTGLTPQVSRDSLSQTSQLEDGDQNDRRLLVSNITQDSLEVPIVSTQPLELPATICQATNRGRVVFSEKFDKDKAEKVNKHKVEIIATSVQYGTLLGTDTKVCTATFCLTFHPYRARFSLEFQSPVTTGLFPKFLVTGNCDQLPNPKFAMTGNCNCSCDDMDKTTRTVHYYHPSGSEAQDSQSTVHYQKEKHAKFTAGFGNHINGQVAVSSKREEEIQQYCKLAGSGGGQNVWFTFSENSHVGSGIPVSTVVTVMMYCSSNVTVETSVHCTLESHSRLRKKKDWWWPNDEQKIDSFCFEWPSKEQLQVPKLLESDSGSRRQSLDKGSDSEQLQKPSALVEPPRDGYRDPAASMPEALFDRRITADRNKDEDGVSQPRPSTASEQTLTEEIITSSSNATTQDNSALPKELGSWPVNGSQEATQMGNEHVTIVTESPTPPPTIEFTPDSLSNEPDLFQGAPDEERITTEDGIKSGSTTAGLKGEPAPAEKLMENIAHADEEGRNIAITGSTSNRTGRSKGESRQDHRRGSEETHPSPPPPPPPPPRPQVLPKTEPPTAPFQTNTDQSQEAGVINIPLARQEGDHPSISTKDSGLDVDTAVWIQFAGIASPTPGETDHTNCADTGVASEDFKTAKKASRTGINAVKETDDNTSATHSNTTTTDPNTASDHQETKETKELAEKAEKERKEIEEKAEKERKEIEEQAKRKRKELEEKAEKERKESEAKKEKERKEKEEKERKEREEKEREEKEEKEEKEKREKEEKERMEKEAAKEEIVVGRVDEEISDTPSSRALGDTKDEDYHVGLETSAKKCPFGSLDIMLDVDVFTDKRTTDVEQWSKRRYTGSAGDCVPVMDDWICIDDQNPSQSLSESASDSLGDTGHPPCFILFG</sequence>
<feature type="compositionally biased region" description="Low complexity" evidence="1">
    <location>
        <begin position="865"/>
        <end position="875"/>
    </location>
</feature>
<feature type="compositionally biased region" description="Pro residues" evidence="1">
    <location>
        <begin position="535"/>
        <end position="558"/>
    </location>
</feature>
<dbReference type="EMBL" id="KV419432">
    <property type="protein sequence ID" value="KZS88852.1"/>
    <property type="molecule type" value="Genomic_DNA"/>
</dbReference>
<accession>A0A164PLL8</accession>
<dbReference type="PANTHER" id="PTHR46563">
    <property type="entry name" value="RING-TYPE DOMAIN-CONTAINING PROTEIN"/>
    <property type="match status" value="1"/>
</dbReference>
<feature type="compositionally biased region" description="Polar residues" evidence="1">
    <location>
        <begin position="1"/>
        <end position="21"/>
    </location>
</feature>
<feature type="compositionally biased region" description="Polar residues" evidence="1">
    <location>
        <begin position="559"/>
        <end position="569"/>
    </location>
</feature>
<feature type="compositionally biased region" description="Basic and acidic residues" evidence="1">
    <location>
        <begin position="359"/>
        <end position="373"/>
    </location>
</feature>
<evidence type="ECO:0000256" key="1">
    <source>
        <dbReference type="SAM" id="MobiDB-lite"/>
    </source>
</evidence>
<dbReference type="PANTHER" id="PTHR46563:SF4">
    <property type="entry name" value="ASPARTYL_ASPARAGINYL BETA-HYDROXYLASE ISOFORM X1"/>
    <property type="match status" value="1"/>
</dbReference>
<feature type="compositionally biased region" description="Basic and acidic residues" evidence="1">
    <location>
        <begin position="518"/>
        <end position="534"/>
    </location>
</feature>
<evidence type="ECO:0000313" key="2">
    <source>
        <dbReference type="EMBL" id="KZS88852.1"/>
    </source>
</evidence>
<feature type="compositionally biased region" description="Basic and acidic residues" evidence="1">
    <location>
        <begin position="490"/>
        <end position="503"/>
    </location>
</feature>
<feature type="region of interest" description="Disordered" evidence="1">
    <location>
        <begin position="311"/>
        <end position="388"/>
    </location>
</feature>
<feature type="region of interest" description="Disordered" evidence="1">
    <location>
        <begin position="627"/>
        <end position="798"/>
    </location>
</feature>
<feature type="compositionally biased region" description="Basic and acidic residues" evidence="1">
    <location>
        <begin position="314"/>
        <end position="330"/>
    </location>
</feature>
<proteinExistence type="predicted"/>
<organism evidence="2 3">
    <name type="scientific">Sistotremastrum niveocremeum HHB9708</name>
    <dbReference type="NCBI Taxonomy" id="1314777"/>
    <lineage>
        <taxon>Eukaryota</taxon>
        <taxon>Fungi</taxon>
        <taxon>Dikarya</taxon>
        <taxon>Basidiomycota</taxon>
        <taxon>Agaricomycotina</taxon>
        <taxon>Agaricomycetes</taxon>
        <taxon>Sistotremastrales</taxon>
        <taxon>Sistotremastraceae</taxon>
        <taxon>Sertulicium</taxon>
        <taxon>Sertulicium niveocremeum</taxon>
    </lineage>
</organism>
<feature type="compositionally biased region" description="Polar residues" evidence="1">
    <location>
        <begin position="378"/>
        <end position="388"/>
    </location>
</feature>
<keyword evidence="3" id="KW-1185">Reference proteome</keyword>
<feature type="compositionally biased region" description="Basic and acidic residues" evidence="1">
    <location>
        <begin position="462"/>
        <end position="472"/>
    </location>
</feature>
<evidence type="ECO:0000313" key="3">
    <source>
        <dbReference type="Proteomes" id="UP000076722"/>
    </source>
</evidence>
<feature type="compositionally biased region" description="Basic and acidic residues" evidence="1">
    <location>
        <begin position="668"/>
        <end position="782"/>
    </location>
</feature>
<gene>
    <name evidence="2" type="ORF">SISNIDRAFT_469742</name>
</gene>
<protein>
    <submittedName>
        <fullName evidence="2">Uncharacterized protein</fullName>
    </submittedName>
</protein>
<dbReference type="Proteomes" id="UP000076722">
    <property type="component" value="Unassembled WGS sequence"/>
</dbReference>
<feature type="region of interest" description="Disordered" evidence="1">
    <location>
        <begin position="1"/>
        <end position="26"/>
    </location>
</feature>
<feature type="region of interest" description="Disordered" evidence="1">
    <location>
        <begin position="432"/>
        <end position="592"/>
    </location>
</feature>
<dbReference type="AlphaFoldDB" id="A0A164PLL8"/>
<feature type="region of interest" description="Disordered" evidence="1">
    <location>
        <begin position="861"/>
        <end position="882"/>
    </location>
</feature>
<name>A0A164PLL8_9AGAM</name>